<keyword evidence="2" id="KW-1185">Reference proteome</keyword>
<proteinExistence type="predicted"/>
<sequence>MTEWRIIAQRATTKQFLDLDVPLRREELKWELSGAGALRGVVAPDVGTMRASDGRLLLEEWGTLLYAEADGEIRWGGIVVSSKFEGAKWTVEAAGFATYPHGIAYAGDYYKALIDPAQVVRDIWGHLQSYADGNLGLTVTGSTNVRIGSPSEDAANSAASAAATAKANHDAANKVLATRRAAATAARRDQTAAIANRTAKSKALSAAKKTKNAAQIAAAQSAYNTAVAAVTAAKNVVAQKDADVKAQVTVVAGLKKTLDAANAKKKSTAAAKKDDGGAYKLQWWDSTDCGQEIDTLAKETPFDYAERHYWSGDTIRHELQIGYPRLGRRRDDLAFIQGDNVTKVVTPSINGDDFANEVIGIGSGEGKGAVHRTTAVRDGRLRRSVVYTAKDVTKADRMDALIQRELRARALSLDISEITVRDHPNARIGSWALGDDVLVQATIPWLGEIALWCRITGWALTTDNTATLSLVRSDAFTYGG</sequence>
<dbReference type="EMBL" id="MT889376">
    <property type="protein sequence ID" value="QOP65148.1"/>
    <property type="molecule type" value="Genomic_DNA"/>
</dbReference>
<protein>
    <submittedName>
        <fullName evidence="1">Minor tail protein</fullName>
    </submittedName>
</protein>
<organism evidence="1 2">
    <name type="scientific">Arthrobacter phage Phives</name>
    <dbReference type="NCBI Taxonomy" id="2776856"/>
    <lineage>
        <taxon>Viruses</taxon>
        <taxon>Duplodnaviria</taxon>
        <taxon>Heunggongvirae</taxon>
        <taxon>Uroviricota</taxon>
        <taxon>Caudoviricetes</taxon>
        <taxon>Casidaviridae</taxon>
        <taxon>Yangvirus</taxon>
        <taxon>Yangvirus phives</taxon>
    </lineage>
</organism>
<accession>A0A7M1CMP5</accession>
<name>A0A7M1CMP5_9CAUD</name>
<gene>
    <name evidence="1" type="primary">20</name>
    <name evidence="1" type="ORF">SEA_PHIVES_20</name>
</gene>
<evidence type="ECO:0000313" key="1">
    <source>
        <dbReference type="EMBL" id="QOP65148.1"/>
    </source>
</evidence>
<reference evidence="2" key="1">
    <citation type="submission" date="2020-08" db="EMBL/GenBank/DDBJ databases">
        <authorList>
            <person name="Jean-Baptiste R."/>
            <person name="Gibb B.P."/>
            <person name="Hussain S.I."/>
            <person name="Kamruzzaman M.A."/>
            <person name="Mosfique B."/>
            <person name="McPherson K.A."/>
            <person name="LaCorte G.A."/>
            <person name="Khan M.A."/>
            <person name="Chohan S."/>
            <person name="Le T.Q."/>
            <person name="Hernandez K.M."/>
            <person name="Mata K."/>
            <person name="Percy M."/>
            <person name="Ball S.L."/>
            <person name="Garlena R.A."/>
            <person name="Russell D.A."/>
            <person name="Pope W.H."/>
            <person name="Jacobs-Sera D."/>
            <person name="Hatfull G.F."/>
        </authorList>
    </citation>
    <scope>NUCLEOTIDE SEQUENCE [LARGE SCALE GENOMIC DNA]</scope>
</reference>
<dbReference type="GeneID" id="77954038"/>
<dbReference type="KEGG" id="vg:77954038"/>
<dbReference type="RefSeq" id="YP_010677654.1">
    <property type="nucleotide sequence ID" value="NC_071024.1"/>
</dbReference>
<evidence type="ECO:0000313" key="2">
    <source>
        <dbReference type="Proteomes" id="UP000594072"/>
    </source>
</evidence>
<dbReference type="Proteomes" id="UP000594072">
    <property type="component" value="Segment"/>
</dbReference>